<name>A0A073KES3_9BACI</name>
<keyword evidence="1" id="KW-0446">Lipid-binding</keyword>
<dbReference type="EMBL" id="JOTM01000003">
    <property type="protein sequence ID" value="KEK25075.1"/>
    <property type="molecule type" value="Genomic_DNA"/>
</dbReference>
<accession>A0A073KES3</accession>
<reference evidence="3 4" key="1">
    <citation type="submission" date="2014-06" db="EMBL/GenBank/DDBJ databases">
        <title>Draft genome sequence of Bacillus gaemokensis JCM 15801 (MCCC 1A00707).</title>
        <authorList>
            <person name="Lai Q."/>
            <person name="Liu Y."/>
            <person name="Shao Z."/>
        </authorList>
    </citation>
    <scope>NUCLEOTIDE SEQUENCE [LARGE SCALE GENOMIC DNA]</scope>
    <source>
        <strain evidence="3 4">JCM 15801</strain>
    </source>
</reference>
<proteinExistence type="predicted"/>
<dbReference type="Pfam" id="PF02645">
    <property type="entry name" value="DegV"/>
    <property type="match status" value="1"/>
</dbReference>
<dbReference type="NCBIfam" id="TIGR00762">
    <property type="entry name" value="DegV"/>
    <property type="match status" value="1"/>
</dbReference>
<evidence type="ECO:0000256" key="1">
    <source>
        <dbReference type="ARBA" id="ARBA00023121"/>
    </source>
</evidence>
<keyword evidence="2" id="KW-1133">Transmembrane helix</keyword>
<keyword evidence="2" id="KW-0812">Transmembrane</keyword>
<keyword evidence="4" id="KW-1185">Reference proteome</keyword>
<organism evidence="3 4">
    <name type="scientific">Bacillus gaemokensis</name>
    <dbReference type="NCBI Taxonomy" id="574375"/>
    <lineage>
        <taxon>Bacteria</taxon>
        <taxon>Bacillati</taxon>
        <taxon>Bacillota</taxon>
        <taxon>Bacilli</taxon>
        <taxon>Bacillales</taxon>
        <taxon>Bacillaceae</taxon>
        <taxon>Bacillus</taxon>
        <taxon>Bacillus cereus group</taxon>
    </lineage>
</organism>
<dbReference type="OrthoDB" id="1638652at2"/>
<dbReference type="PROSITE" id="PS51482">
    <property type="entry name" value="DEGV"/>
    <property type="match status" value="1"/>
</dbReference>
<comment type="caution">
    <text evidence="3">The sequence shown here is derived from an EMBL/GenBank/DDBJ whole genome shotgun (WGS) entry which is preliminary data.</text>
</comment>
<keyword evidence="3" id="KW-0032">Aminotransferase</keyword>
<dbReference type="Gene3D" id="3.40.50.10170">
    <property type="match status" value="1"/>
</dbReference>
<dbReference type="InterPro" id="IPR050270">
    <property type="entry name" value="DegV_domain_contain"/>
</dbReference>
<dbReference type="SUPFAM" id="SSF82549">
    <property type="entry name" value="DAK1/DegV-like"/>
    <property type="match status" value="1"/>
</dbReference>
<feature type="transmembrane region" description="Helical" evidence="2">
    <location>
        <begin position="246"/>
        <end position="268"/>
    </location>
</feature>
<gene>
    <name evidence="3" type="ORF">BAGA_18480</name>
</gene>
<dbReference type="InterPro" id="IPR003797">
    <property type="entry name" value="DegV"/>
</dbReference>
<dbReference type="GO" id="GO:0008289">
    <property type="term" value="F:lipid binding"/>
    <property type="evidence" value="ECO:0007669"/>
    <property type="project" value="UniProtKB-KW"/>
</dbReference>
<protein>
    <submittedName>
        <fullName evidence="3">Alanine aminotransferase</fullName>
    </submittedName>
</protein>
<dbReference type="PANTHER" id="PTHR33434:SF2">
    <property type="entry name" value="FATTY ACID-BINDING PROTEIN TM_1468"/>
    <property type="match status" value="1"/>
</dbReference>
<dbReference type="Proteomes" id="UP000027778">
    <property type="component" value="Unassembled WGS sequence"/>
</dbReference>
<dbReference type="PANTHER" id="PTHR33434">
    <property type="entry name" value="DEGV DOMAIN-CONTAINING PROTEIN DR_1986-RELATED"/>
    <property type="match status" value="1"/>
</dbReference>
<dbReference type="RefSeq" id="WP_033673728.1">
    <property type="nucleotide sequence ID" value="NZ_JOTM01000003.1"/>
</dbReference>
<evidence type="ECO:0000313" key="4">
    <source>
        <dbReference type="Proteomes" id="UP000027778"/>
    </source>
</evidence>
<dbReference type="eggNOG" id="COG1307">
    <property type="taxonomic scope" value="Bacteria"/>
</dbReference>
<dbReference type="AlphaFoldDB" id="A0A073KES3"/>
<dbReference type="GO" id="GO:0008483">
    <property type="term" value="F:transaminase activity"/>
    <property type="evidence" value="ECO:0007669"/>
    <property type="project" value="UniProtKB-KW"/>
</dbReference>
<evidence type="ECO:0000256" key="2">
    <source>
        <dbReference type="SAM" id="Phobius"/>
    </source>
</evidence>
<keyword evidence="3" id="KW-0808">Transferase</keyword>
<dbReference type="STRING" id="574375.AZF08_10530"/>
<sequence length="275" mass="30830">MKRVAWFTDSTTASFTTSEDNFIIPIEIVINGTAYKDCEEGVRERVYDALKEGVTVTTSQPNLGEMVALFSKCKEEYEEGFAVTISGKVSGTYQNMMLAAGMAGFPLIVIDSETTSYPMDELLIKAQTLYREGMTLQDIQKTIQHVERSPYYVFPKDLKGLYASGRVKGVQFILGSLLSVNLILEVQHGELVLKKKVRKIQKCKEYIQNELEKETPNVVHVFHANDEAGAEEWIADFRKVFPEMTFLLYPIPISFAVHAGAGTIAISFSKGKTRE</sequence>
<keyword evidence="2" id="KW-0472">Membrane</keyword>
<dbReference type="Gene3D" id="3.30.1180.10">
    <property type="match status" value="1"/>
</dbReference>
<evidence type="ECO:0000313" key="3">
    <source>
        <dbReference type="EMBL" id="KEK25075.1"/>
    </source>
</evidence>
<dbReference type="InterPro" id="IPR043168">
    <property type="entry name" value="DegV_C"/>
</dbReference>